<dbReference type="InterPro" id="IPR013785">
    <property type="entry name" value="Aldolase_TIM"/>
</dbReference>
<dbReference type="PANTHER" id="PTHR46072:SF2">
    <property type="entry name" value="AMIDASE (EUROFUNG)"/>
    <property type="match status" value="1"/>
</dbReference>
<dbReference type="STRING" id="1507870.A0A1V8TNB5"/>
<dbReference type="EMBL" id="NAJO01000004">
    <property type="protein sequence ID" value="OQO12873.1"/>
    <property type="molecule type" value="Genomic_DNA"/>
</dbReference>
<dbReference type="InterPro" id="IPR008811">
    <property type="entry name" value="Glycosyl_hydrolases_36"/>
</dbReference>
<comment type="catalytic activity">
    <reaction evidence="1">
        <text>Hydrolysis of terminal, non-reducing alpha-D-galactose residues in alpha-D-galactosides, including galactose oligosaccharides, galactomannans and galactolipids.</text>
        <dbReference type="EC" id="3.2.1.22"/>
    </reaction>
</comment>
<evidence type="ECO:0000256" key="6">
    <source>
        <dbReference type="ARBA" id="ARBA00049426"/>
    </source>
</evidence>
<evidence type="ECO:0000256" key="3">
    <source>
        <dbReference type="ARBA" id="ARBA00009199"/>
    </source>
</evidence>
<dbReference type="FunFam" id="3.20.20.70:FF:000222">
    <property type="entry name" value="Raffinose synthase Sip1 protein"/>
    <property type="match status" value="1"/>
</dbReference>
<evidence type="ECO:0000259" key="8">
    <source>
        <dbReference type="Pfam" id="PF01425"/>
    </source>
</evidence>
<sequence>MTDILPEQQPPERRSAPNSASDDVHVRLTCSPPLGQVTHIAKEMANVKFAVLLETASPSLVSDDEPEVCLWHNHRGHSDWSQLLLKPTKAYDDVMLVARSSGRSIARMWFEAELPGMSKSASITSFTVKYRIGAKNDWRWVKESTGAQDGELHYQGQDYEHKLSAGLDQFFSGLSSDVEVTTEKAETDDTILYSLTCPVSAAKDPDSGYSHHQIGKAKHMTRWFSLVRLWSPWLAPRQGKKQFSLDKDGVLVSFVRTDGRHVICLGISGVQDVVTTFLSDDQGNLIIKGRNDRLETGTSRVLMAVADSFETANAAVMYHAREIVAENGVAAVNDEIKSLLDDKVKPEWLEEWYDGFTYCTWNGLGQDLTAEKVYAALDDLKSANINITNLIIDDNWQSLSSGSSQFQRAWTDFEANKDGFPSGLKDLTTKIRKDHPNINHIAVWHAILGYWGGVSPDGELANRYKTIQVEKESGVAGGKFTVVAAEDAQRMYSDFYAFLSSVGVDSAKTDAQFFLDLLQHAPDRRTLITEYQDAWTIAHLRHLGSRAISCMSQSPQMLFHSQLPTNKPKLLVRNSDDFFPDIDASHPWHIFCNAHNSLLTQHLNVLPDWDMFQTSHPWAGFHAAARCVSGGPIYFTDYPGKHDIKLIRQMTAQTVTGKTVILRPHTIGKSTDPYNAYDSQAILKIGTYVGAARTGTSIIGLFNVTRQPLNEFVHLNSFAGTEEGEYVVGAFTTGDFSKPAKRGQAHAITGIDLPVQGWEILTAYPLQGFKVASKPVSASILGLMGKMTGSAAVSGKDMYVETNGRLRFWVQLKALGVLGLYVSDLEARNLKQDFMVLMHGQPIPVETVSVSETCSKVLQIDVETAWYESGQKPGWSNEPAKEIAKTKQDARQAAIPSHWILDESIKPSTGVQDVQDFPRYSGFFTAEELQITEATASEVVANIADRRWTAAEVVTAVSKRAAVAQQLVNCLTEIYFKQALTRAEALDEYQAREGKTIGPLHGLPISFKDQFSLKGVDSTIGYVSYVGKPATEDSTLVTMLVEAGAIPYVKTNVPATLMMGETVNNVFGRTVNPRNRKLTPGGSSGGESALVSFCGSYIGVGTDIGGSIKDPCSFTGIFGLRPSQGRVSYQHVVNTYVGQEAIKSAAGPMCRSPADIRLFMSTLAAQEPCLRDPACLPIPWRTEEEKLPTKLCFGIATGDGYVNSSPPLRRAIAITKSKLEAAGHKVIDFIPHEGVEALDIVQKMWSADGGAEFQRDTDASGEPLHPHLEAWAGHSANVMPQTVDEMWANQQRRNVLARKWLDHWEGTVAETSTGRPIDGLIMPSTPFPAIRHDMRYSWHYGHLAPLLDLTTGVFPVTTVDLGTDQVPDDWQPLSDKDRELMDYYEKPENHENAPVGLALYGRRLEEEKVTAMLQLIHDVVGVDY</sequence>
<evidence type="ECO:0000256" key="5">
    <source>
        <dbReference type="ARBA" id="ARBA00023277"/>
    </source>
</evidence>
<feature type="domain" description="Amidase" evidence="8">
    <location>
        <begin position="952"/>
        <end position="1409"/>
    </location>
</feature>
<comment type="catalytic activity">
    <reaction evidence="6">
        <text>alpha-D-galactosyl-(1-&gt;3)-1D-myo-inositol + sucrose = raffinose + myo-inositol</text>
        <dbReference type="Rhea" id="RHEA:20161"/>
        <dbReference type="ChEBI" id="CHEBI:16634"/>
        <dbReference type="ChEBI" id="CHEBI:17268"/>
        <dbReference type="ChEBI" id="CHEBI:17505"/>
        <dbReference type="ChEBI" id="CHEBI:17992"/>
        <dbReference type="EC" id="2.4.1.82"/>
    </reaction>
</comment>
<evidence type="ECO:0000313" key="10">
    <source>
        <dbReference type="Proteomes" id="UP000192596"/>
    </source>
</evidence>
<comment type="caution">
    <text evidence="9">The sequence shown here is derived from an EMBL/GenBank/DDBJ whole genome shotgun (WGS) entry which is preliminary data.</text>
</comment>
<dbReference type="Gene3D" id="3.90.1300.10">
    <property type="entry name" value="Amidase signature (AS) domain"/>
    <property type="match status" value="1"/>
</dbReference>
<dbReference type="Pfam" id="PF01425">
    <property type="entry name" value="Amidase"/>
    <property type="match status" value="1"/>
</dbReference>
<dbReference type="GO" id="GO:0004557">
    <property type="term" value="F:alpha-galactosidase activity"/>
    <property type="evidence" value="ECO:0007669"/>
    <property type="project" value="UniProtKB-EC"/>
</dbReference>
<proteinExistence type="inferred from homology"/>
<reference evidence="10" key="1">
    <citation type="submission" date="2017-03" db="EMBL/GenBank/DDBJ databases">
        <title>Genomes of endolithic fungi from Antarctica.</title>
        <authorList>
            <person name="Coleine C."/>
            <person name="Masonjones S."/>
            <person name="Stajich J.E."/>
        </authorList>
    </citation>
    <scope>NUCLEOTIDE SEQUENCE [LARGE SCALE GENOMIC DNA]</scope>
    <source>
        <strain evidence="10">CCFEE 5527</strain>
    </source>
</reference>
<protein>
    <recommendedName>
        <fullName evidence="8">Amidase domain-containing protein</fullName>
    </recommendedName>
</protein>
<dbReference type="GO" id="GO:0047274">
    <property type="term" value="F:galactinol-sucrose galactosyltransferase activity"/>
    <property type="evidence" value="ECO:0007669"/>
    <property type="project" value="UniProtKB-EC"/>
</dbReference>
<evidence type="ECO:0000256" key="4">
    <source>
        <dbReference type="ARBA" id="ARBA00022801"/>
    </source>
</evidence>
<dbReference type="Pfam" id="PF05691">
    <property type="entry name" value="Raffinose_syn"/>
    <property type="match status" value="1"/>
</dbReference>
<evidence type="ECO:0000256" key="2">
    <source>
        <dbReference type="ARBA" id="ARBA00007240"/>
    </source>
</evidence>
<keyword evidence="5" id="KW-0119">Carbohydrate metabolism</keyword>
<evidence type="ECO:0000313" key="9">
    <source>
        <dbReference type="EMBL" id="OQO12873.1"/>
    </source>
</evidence>
<organism evidence="9 10">
    <name type="scientific">Cryoendolithus antarcticus</name>
    <dbReference type="NCBI Taxonomy" id="1507870"/>
    <lineage>
        <taxon>Eukaryota</taxon>
        <taxon>Fungi</taxon>
        <taxon>Dikarya</taxon>
        <taxon>Ascomycota</taxon>
        <taxon>Pezizomycotina</taxon>
        <taxon>Dothideomycetes</taxon>
        <taxon>Dothideomycetidae</taxon>
        <taxon>Cladosporiales</taxon>
        <taxon>Cladosporiaceae</taxon>
        <taxon>Cryoendolithus</taxon>
    </lineage>
</organism>
<keyword evidence="10" id="KW-1185">Reference proteome</keyword>
<dbReference type="InterPro" id="IPR036928">
    <property type="entry name" value="AS_sf"/>
</dbReference>
<dbReference type="Gene3D" id="3.20.20.70">
    <property type="entry name" value="Aldolase class I"/>
    <property type="match status" value="1"/>
</dbReference>
<name>A0A1V8TNB5_9PEZI</name>
<feature type="region of interest" description="Disordered" evidence="7">
    <location>
        <begin position="1"/>
        <end position="24"/>
    </location>
</feature>
<dbReference type="InParanoid" id="A0A1V8TNB5"/>
<dbReference type="InterPro" id="IPR017853">
    <property type="entry name" value="GH"/>
</dbReference>
<comment type="similarity">
    <text evidence="3">Belongs to the amidase family.</text>
</comment>
<evidence type="ECO:0000256" key="7">
    <source>
        <dbReference type="SAM" id="MobiDB-lite"/>
    </source>
</evidence>
<comment type="similarity">
    <text evidence="2">Belongs to the glycosyl hydrolases 36 family.</text>
</comment>
<dbReference type="SUPFAM" id="SSF51445">
    <property type="entry name" value="(Trans)glycosidases"/>
    <property type="match status" value="1"/>
</dbReference>
<dbReference type="Proteomes" id="UP000192596">
    <property type="component" value="Unassembled WGS sequence"/>
</dbReference>
<dbReference type="SUPFAM" id="SSF75304">
    <property type="entry name" value="Amidase signature (AS) enzymes"/>
    <property type="match status" value="1"/>
</dbReference>
<accession>A0A1V8TNB5</accession>
<dbReference type="OrthoDB" id="6428749at2759"/>
<dbReference type="PANTHER" id="PTHR46072">
    <property type="entry name" value="AMIDASE-RELATED-RELATED"/>
    <property type="match status" value="1"/>
</dbReference>
<evidence type="ECO:0000256" key="1">
    <source>
        <dbReference type="ARBA" id="ARBA00001255"/>
    </source>
</evidence>
<keyword evidence="4" id="KW-0378">Hydrolase</keyword>
<gene>
    <name evidence="9" type="ORF">B0A48_02337</name>
</gene>
<dbReference type="InterPro" id="IPR023631">
    <property type="entry name" value="Amidase_dom"/>
</dbReference>